<dbReference type="SUPFAM" id="SSF53244">
    <property type="entry name" value="MurD-like peptide ligases, peptide-binding domain"/>
    <property type="match status" value="1"/>
</dbReference>
<dbReference type="GO" id="GO:0071555">
    <property type="term" value="P:cell wall organization"/>
    <property type="evidence" value="ECO:0007669"/>
    <property type="project" value="UniProtKB-KW"/>
</dbReference>
<dbReference type="InterPro" id="IPR036565">
    <property type="entry name" value="Mur-like_cat_sf"/>
</dbReference>
<dbReference type="Pfam" id="PF02875">
    <property type="entry name" value="Mur_ligase_C"/>
    <property type="match status" value="1"/>
</dbReference>
<dbReference type="GO" id="GO:0047480">
    <property type="term" value="F:UDP-N-acetylmuramoyl-tripeptide-D-alanyl-D-alanine ligase activity"/>
    <property type="evidence" value="ECO:0007669"/>
    <property type="project" value="UniProtKB-UniRule"/>
</dbReference>
<dbReference type="PANTHER" id="PTHR43024">
    <property type="entry name" value="UDP-N-ACETYLMURAMOYL-TRIPEPTIDE--D-ALANYL-D-ALANINE LIGASE"/>
    <property type="match status" value="1"/>
</dbReference>
<evidence type="ECO:0000256" key="1">
    <source>
        <dbReference type="ARBA" id="ARBA00022490"/>
    </source>
</evidence>
<evidence type="ECO:0000256" key="7">
    <source>
        <dbReference type="ARBA" id="ARBA00022984"/>
    </source>
</evidence>
<comment type="pathway">
    <text evidence="10 11">Cell wall biogenesis; peptidoglycan biosynthesis.</text>
</comment>
<evidence type="ECO:0000256" key="11">
    <source>
        <dbReference type="RuleBase" id="RU004136"/>
    </source>
</evidence>
<dbReference type="GO" id="GO:0051301">
    <property type="term" value="P:cell division"/>
    <property type="evidence" value="ECO:0007669"/>
    <property type="project" value="UniProtKB-KW"/>
</dbReference>
<evidence type="ECO:0000256" key="10">
    <source>
        <dbReference type="HAMAP-Rule" id="MF_02019"/>
    </source>
</evidence>
<keyword evidence="7 10" id="KW-0573">Peptidoglycan synthesis</keyword>
<keyword evidence="6 10" id="KW-0133">Cell shape</keyword>
<dbReference type="Gene3D" id="3.40.1390.10">
    <property type="entry name" value="MurE/MurF, N-terminal domain"/>
    <property type="match status" value="1"/>
</dbReference>
<dbReference type="GO" id="GO:0005524">
    <property type="term" value="F:ATP binding"/>
    <property type="evidence" value="ECO:0007669"/>
    <property type="project" value="UniProtKB-UniRule"/>
</dbReference>
<keyword evidence="2 10" id="KW-0436">Ligase</keyword>
<evidence type="ECO:0000313" key="14">
    <source>
        <dbReference type="EMBL" id="MBT9144240.1"/>
    </source>
</evidence>
<dbReference type="InterPro" id="IPR036615">
    <property type="entry name" value="Mur_ligase_C_dom_sf"/>
</dbReference>
<feature type="domain" description="Mur ligase central" evidence="13">
    <location>
        <begin position="105"/>
        <end position="291"/>
    </location>
</feature>
<evidence type="ECO:0000256" key="6">
    <source>
        <dbReference type="ARBA" id="ARBA00022960"/>
    </source>
</evidence>
<evidence type="ECO:0000259" key="12">
    <source>
        <dbReference type="Pfam" id="PF02875"/>
    </source>
</evidence>
<keyword evidence="8 10" id="KW-0131">Cell cycle</keyword>
<sequence>MLIKADLLSQITSGRLLGDAGISFSHYVADSRQATEGSFFIALKGENTDGHLFGADAHERGAKGALLTQKMGVFPLEIVVENTLLALINLGKWVSQKNPAFTIGVGGSAGKTTTKEMIKEVLSCKYQVTATPGNMNTEIGIPLYLLNDEETPQVRIVEYGAQKIGDLNLLTDIIRPTSVIITTLGPSHTEYFGSLAGVKEEEGGVLLKSISETGWVVLNADDELVMSLGRDCPNKIFTYGFKGDTFLMKDSNSSPEGIKIIASTPEGEINYFMKDAIGEHMAMNSLGALTVGYLMGVPPYDGAKALSNFKPVWGRMEKKLFYGALLLIDYYNSNPLSLKASLELFSNLEGKRKVLILGEMRELGILAEEEHKKFAPVIENLSPQILITVGEKARLFRSKGVPGKHFNDSKMAGRWLEKNLIKDDLVLIKGSRGVKMEEILKVLNNGL</sequence>
<organism evidence="14 15">
    <name type="scientific">Psychracetigena formicireducens</name>
    <dbReference type="NCBI Taxonomy" id="2986056"/>
    <lineage>
        <taxon>Bacteria</taxon>
        <taxon>Bacillati</taxon>
        <taxon>Candidatus Lithacetigenota</taxon>
        <taxon>Candidatus Psychracetigena</taxon>
    </lineage>
</organism>
<dbReference type="InterPro" id="IPR013221">
    <property type="entry name" value="Mur_ligase_cen"/>
</dbReference>
<keyword evidence="4 10" id="KW-0547">Nucleotide-binding</keyword>
<evidence type="ECO:0000313" key="15">
    <source>
        <dbReference type="Proteomes" id="UP000811545"/>
    </source>
</evidence>
<dbReference type="GO" id="GO:0005737">
    <property type="term" value="C:cytoplasm"/>
    <property type="evidence" value="ECO:0007669"/>
    <property type="project" value="UniProtKB-SubCell"/>
</dbReference>
<reference evidence="14 15" key="1">
    <citation type="journal article" date="2021" name="bioRxiv">
        <title>Unique metabolic strategies in Hadean analogues reveal hints for primordial physiology.</title>
        <authorList>
            <person name="Nobu M.K."/>
            <person name="Nakai R."/>
            <person name="Tamazawa S."/>
            <person name="Mori H."/>
            <person name="Toyoda A."/>
            <person name="Ijiri A."/>
            <person name="Suzuki S."/>
            <person name="Kurokawa K."/>
            <person name="Kamagata Y."/>
            <person name="Tamaki H."/>
        </authorList>
    </citation>
    <scope>NUCLEOTIDE SEQUENCE [LARGE SCALE GENOMIC DNA]</scope>
    <source>
        <strain evidence="14">BS525</strain>
    </source>
</reference>
<gene>
    <name evidence="10 14" type="primary">murF</name>
    <name evidence="14" type="ORF">DDT42_00072</name>
</gene>
<comment type="catalytic activity">
    <reaction evidence="10 11">
        <text>D-alanyl-D-alanine + UDP-N-acetyl-alpha-D-muramoyl-L-alanyl-gamma-D-glutamyl-meso-2,6-diaminopimelate + ATP = UDP-N-acetyl-alpha-D-muramoyl-L-alanyl-gamma-D-glutamyl-meso-2,6-diaminopimeloyl-D-alanyl-D-alanine + ADP + phosphate + H(+)</text>
        <dbReference type="Rhea" id="RHEA:28374"/>
        <dbReference type="ChEBI" id="CHEBI:15378"/>
        <dbReference type="ChEBI" id="CHEBI:30616"/>
        <dbReference type="ChEBI" id="CHEBI:43474"/>
        <dbReference type="ChEBI" id="CHEBI:57822"/>
        <dbReference type="ChEBI" id="CHEBI:61386"/>
        <dbReference type="ChEBI" id="CHEBI:83905"/>
        <dbReference type="ChEBI" id="CHEBI:456216"/>
        <dbReference type="EC" id="6.3.2.10"/>
    </reaction>
</comment>
<dbReference type="Gene3D" id="3.90.190.20">
    <property type="entry name" value="Mur ligase, C-terminal domain"/>
    <property type="match status" value="1"/>
</dbReference>
<comment type="subcellular location">
    <subcellularLocation>
        <location evidence="10 11">Cytoplasm</location>
    </subcellularLocation>
</comment>
<comment type="caution">
    <text evidence="14">The sequence shown here is derived from an EMBL/GenBank/DDBJ whole genome shotgun (WGS) entry which is preliminary data.</text>
</comment>
<keyword evidence="9 10" id="KW-0961">Cell wall biogenesis/degradation</keyword>
<accession>A0A9E2F5C6</accession>
<evidence type="ECO:0000256" key="4">
    <source>
        <dbReference type="ARBA" id="ARBA00022741"/>
    </source>
</evidence>
<dbReference type="InterPro" id="IPR005863">
    <property type="entry name" value="UDP-N-AcMur_synth"/>
</dbReference>
<feature type="domain" description="Mur ligase C-terminal" evidence="12">
    <location>
        <begin position="314"/>
        <end position="432"/>
    </location>
</feature>
<dbReference type="Proteomes" id="UP000811545">
    <property type="component" value="Unassembled WGS sequence"/>
</dbReference>
<dbReference type="InterPro" id="IPR004101">
    <property type="entry name" value="Mur_ligase_C"/>
</dbReference>
<dbReference type="EMBL" id="QLTW01000002">
    <property type="protein sequence ID" value="MBT9144240.1"/>
    <property type="molecule type" value="Genomic_DNA"/>
</dbReference>
<feature type="binding site" evidence="10">
    <location>
        <begin position="107"/>
        <end position="113"/>
    </location>
    <ligand>
        <name>ATP</name>
        <dbReference type="ChEBI" id="CHEBI:30616"/>
    </ligand>
</feature>
<dbReference type="SUPFAM" id="SSF63418">
    <property type="entry name" value="MurE/MurF N-terminal domain"/>
    <property type="match status" value="1"/>
</dbReference>
<dbReference type="Pfam" id="PF08245">
    <property type="entry name" value="Mur_ligase_M"/>
    <property type="match status" value="1"/>
</dbReference>
<evidence type="ECO:0000256" key="5">
    <source>
        <dbReference type="ARBA" id="ARBA00022840"/>
    </source>
</evidence>
<evidence type="ECO:0000256" key="8">
    <source>
        <dbReference type="ARBA" id="ARBA00023306"/>
    </source>
</evidence>
<dbReference type="GO" id="GO:0009252">
    <property type="term" value="P:peptidoglycan biosynthetic process"/>
    <property type="evidence" value="ECO:0007669"/>
    <property type="project" value="UniProtKB-UniRule"/>
</dbReference>
<name>A0A9E2F5C6_PSYF1</name>
<dbReference type="InterPro" id="IPR051046">
    <property type="entry name" value="MurCDEF_CellWall_CoF430Synth"/>
</dbReference>
<dbReference type="SUPFAM" id="SSF53623">
    <property type="entry name" value="MurD-like peptide ligases, catalytic domain"/>
    <property type="match status" value="1"/>
</dbReference>
<dbReference type="AlphaFoldDB" id="A0A9E2F5C6"/>
<keyword evidence="3 10" id="KW-0132">Cell division</keyword>
<keyword evidence="1 10" id="KW-0963">Cytoplasm</keyword>
<evidence type="ECO:0000259" key="13">
    <source>
        <dbReference type="Pfam" id="PF08245"/>
    </source>
</evidence>
<protein>
    <recommendedName>
        <fullName evidence="10 11">UDP-N-acetylmuramoyl-tripeptide--D-alanyl-D-alanine ligase</fullName>
        <ecNumber evidence="10 11">6.3.2.10</ecNumber>
    </recommendedName>
    <alternativeName>
        <fullName evidence="10">D-alanyl-D-alanine-adding enzyme</fullName>
    </alternativeName>
</protein>
<dbReference type="PANTHER" id="PTHR43024:SF1">
    <property type="entry name" value="UDP-N-ACETYLMURAMOYL-TRIPEPTIDE--D-ALANYL-D-ALANINE LIGASE"/>
    <property type="match status" value="1"/>
</dbReference>
<dbReference type="EC" id="6.3.2.10" evidence="10 11"/>
<comment type="similarity">
    <text evidence="10">Belongs to the MurCDEF family. MurF subfamily.</text>
</comment>
<keyword evidence="5 10" id="KW-0067">ATP-binding</keyword>
<dbReference type="Gene3D" id="3.40.1190.10">
    <property type="entry name" value="Mur-like, catalytic domain"/>
    <property type="match status" value="1"/>
</dbReference>
<evidence type="ECO:0000256" key="9">
    <source>
        <dbReference type="ARBA" id="ARBA00023316"/>
    </source>
</evidence>
<evidence type="ECO:0000256" key="2">
    <source>
        <dbReference type="ARBA" id="ARBA00022598"/>
    </source>
</evidence>
<dbReference type="HAMAP" id="MF_02019">
    <property type="entry name" value="MurF"/>
    <property type="match status" value="1"/>
</dbReference>
<dbReference type="InterPro" id="IPR035911">
    <property type="entry name" value="MurE/MurF_N"/>
</dbReference>
<dbReference type="GO" id="GO:0008360">
    <property type="term" value="P:regulation of cell shape"/>
    <property type="evidence" value="ECO:0007669"/>
    <property type="project" value="UniProtKB-KW"/>
</dbReference>
<dbReference type="NCBIfam" id="TIGR01143">
    <property type="entry name" value="murF"/>
    <property type="match status" value="1"/>
</dbReference>
<evidence type="ECO:0000256" key="3">
    <source>
        <dbReference type="ARBA" id="ARBA00022618"/>
    </source>
</evidence>
<comment type="function">
    <text evidence="10 11">Involved in cell wall formation. Catalyzes the final step in the synthesis of UDP-N-acetylmuramoyl-pentapeptide, the precursor of murein.</text>
</comment>
<proteinExistence type="inferred from homology"/>